<dbReference type="RefSeq" id="WP_188939341.1">
    <property type="nucleotide sequence ID" value="NZ_BMIA01000009.1"/>
</dbReference>
<dbReference type="EMBL" id="BMIA01000009">
    <property type="protein sequence ID" value="GGH55633.1"/>
    <property type="molecule type" value="Genomic_DNA"/>
</dbReference>
<dbReference type="Proteomes" id="UP000600214">
    <property type="component" value="Unassembled WGS sequence"/>
</dbReference>
<dbReference type="Gene3D" id="1.10.150.20">
    <property type="entry name" value="5' to 3' exonuclease, C-terminal subdomain"/>
    <property type="match status" value="1"/>
</dbReference>
<reference evidence="3" key="1">
    <citation type="journal article" date="2019" name="Int. J. Syst. Evol. Microbiol.">
        <title>The Global Catalogue of Microorganisms (GCM) 10K type strain sequencing project: providing services to taxonomists for standard genome sequencing and annotation.</title>
        <authorList>
            <consortium name="The Broad Institute Genomics Platform"/>
            <consortium name="The Broad Institute Genome Sequencing Center for Infectious Disease"/>
            <person name="Wu L."/>
            <person name="Ma J."/>
        </authorList>
    </citation>
    <scope>NUCLEOTIDE SEQUENCE [LARGE SCALE GENOMIC DNA]</scope>
    <source>
        <strain evidence="3">CGMCC 1.15288</strain>
    </source>
</reference>
<dbReference type="InterPro" id="IPR011260">
    <property type="entry name" value="RNAP_asu_C"/>
</dbReference>
<proteinExistence type="predicted"/>
<evidence type="ECO:0000313" key="3">
    <source>
        <dbReference type="Proteomes" id="UP000600214"/>
    </source>
</evidence>
<gene>
    <name evidence="2" type="ORF">GCM10007423_63370</name>
</gene>
<sequence>MSKSKNITDEILKASHRVELFVRRVEKTIQKAVTYEPDKNIKNDIELIAEFVESQRKVIYETRTALQGFSDGNVENYLDREISATPLSTRTFLCLRSADIRTVRQLLAYKDKHGVDSLLRFRNFGTKSFDEVVNFINAIETI</sequence>
<organism evidence="2 3">
    <name type="scientific">Dyadobacter endophyticus</name>
    <dbReference type="NCBI Taxonomy" id="1749036"/>
    <lineage>
        <taxon>Bacteria</taxon>
        <taxon>Pseudomonadati</taxon>
        <taxon>Bacteroidota</taxon>
        <taxon>Cytophagia</taxon>
        <taxon>Cytophagales</taxon>
        <taxon>Spirosomataceae</taxon>
        <taxon>Dyadobacter</taxon>
    </lineage>
</organism>
<comment type="caution">
    <text evidence="2">The sequence shown here is derived from an EMBL/GenBank/DDBJ whole genome shotgun (WGS) entry which is preliminary data.</text>
</comment>
<feature type="domain" description="RNA polymerase alpha subunit C-terminal" evidence="1">
    <location>
        <begin position="75"/>
        <end position="134"/>
    </location>
</feature>
<dbReference type="SUPFAM" id="SSF47789">
    <property type="entry name" value="C-terminal domain of RNA polymerase alpha subunit"/>
    <property type="match status" value="1"/>
</dbReference>
<evidence type="ECO:0000313" key="2">
    <source>
        <dbReference type="EMBL" id="GGH55633.1"/>
    </source>
</evidence>
<keyword evidence="3" id="KW-1185">Reference proteome</keyword>
<protein>
    <recommendedName>
        <fullName evidence="1">RNA polymerase alpha subunit C-terminal domain-containing protein</fullName>
    </recommendedName>
</protein>
<evidence type="ECO:0000259" key="1">
    <source>
        <dbReference type="Pfam" id="PF03118"/>
    </source>
</evidence>
<dbReference type="Pfam" id="PF03118">
    <property type="entry name" value="RNA_pol_A_CTD"/>
    <property type="match status" value="1"/>
</dbReference>
<name>A0ABQ1ZAK7_9BACT</name>
<accession>A0ABQ1ZAK7</accession>